<dbReference type="Proteomes" id="UP000008544">
    <property type="component" value="Chromosome"/>
</dbReference>
<name>B1I482_DESAP</name>
<dbReference type="GO" id="GO:0030435">
    <property type="term" value="P:sporulation resulting in formation of a cellular spore"/>
    <property type="evidence" value="ECO:0007669"/>
    <property type="project" value="InterPro"/>
</dbReference>
<organism evidence="2 3">
    <name type="scientific">Desulforudis audaxviator (strain MP104C)</name>
    <dbReference type="NCBI Taxonomy" id="477974"/>
    <lineage>
        <taxon>Bacteria</taxon>
        <taxon>Bacillati</taxon>
        <taxon>Bacillota</taxon>
        <taxon>Clostridia</taxon>
        <taxon>Thermoanaerobacterales</taxon>
        <taxon>Candidatus Desulforudaceae</taxon>
        <taxon>Candidatus Desulforudis</taxon>
    </lineage>
</organism>
<reference evidence="3" key="1">
    <citation type="submission" date="2007-10" db="EMBL/GenBank/DDBJ databases">
        <title>Complete sequence of chromosome of Desulforudis audaxviator MP104C.</title>
        <authorList>
            <person name="Copeland A."/>
            <person name="Lucas S."/>
            <person name="Lapidus A."/>
            <person name="Barry K."/>
            <person name="Glavina del Rio T."/>
            <person name="Dalin E."/>
            <person name="Tice H."/>
            <person name="Bruce D."/>
            <person name="Pitluck S."/>
            <person name="Lowry S.R."/>
            <person name="Larimer F."/>
            <person name="Land M.L."/>
            <person name="Hauser L."/>
            <person name="Kyrpides N."/>
            <person name="Ivanova N.N."/>
            <person name="Richardson P."/>
        </authorList>
    </citation>
    <scope>NUCLEOTIDE SEQUENCE [LARGE SCALE GENOMIC DNA]</scope>
    <source>
        <strain evidence="3">MP104C</strain>
    </source>
</reference>
<dbReference type="KEGG" id="dau:Daud_1268"/>
<dbReference type="OrthoDB" id="9794671at2"/>
<evidence type="ECO:0000313" key="2">
    <source>
        <dbReference type="EMBL" id="ACA59779.1"/>
    </source>
</evidence>
<dbReference type="NCBIfam" id="TIGR02669">
    <property type="entry name" value="SpoIID_LytB"/>
    <property type="match status" value="1"/>
</dbReference>
<dbReference type="EMBL" id="CP000860">
    <property type="protein sequence ID" value="ACA59779.1"/>
    <property type="molecule type" value="Genomic_DNA"/>
</dbReference>
<feature type="domain" description="Sporulation stage II protein D amidase enhancer LytB N-terminal" evidence="1">
    <location>
        <begin position="59"/>
        <end position="146"/>
    </location>
</feature>
<dbReference type="RefSeq" id="WP_012302364.1">
    <property type="nucleotide sequence ID" value="NC_010424.1"/>
</dbReference>
<dbReference type="Pfam" id="PF08486">
    <property type="entry name" value="SpoIID"/>
    <property type="match status" value="1"/>
</dbReference>
<dbReference type="InterPro" id="IPR013486">
    <property type="entry name" value="SpoIID/LytB"/>
</dbReference>
<protein>
    <submittedName>
        <fullName evidence="2">SpoIID/LytB domain</fullName>
    </submittedName>
</protein>
<keyword evidence="3" id="KW-1185">Reference proteome</keyword>
<evidence type="ECO:0000259" key="1">
    <source>
        <dbReference type="Pfam" id="PF08486"/>
    </source>
</evidence>
<sequence>MPMLDKYKKLWPIGAVILVLVVGGAIFAATQMRTPGIPREIARGERQVPVLRVYDVEAGELRDMNFEEYVAGVLAGEMHNDWPDEALAAQAILARTFALKFIAEKDSKYEGAHISTDIEEAQAWDAGAVNERIRNAVAATRGQVAVHRNRFINAWFHAHAGGETATAREGLNWKGREPPYIQSVDSPDSDQAPADVKDWTATFSKSQVAQAVRDLGQDPGTIDRIEVVGRGPSNRVTRLRVGRAEVPGADFRIALGATELKSMRIHSIQMTGDQITFRGSGYGHGVGMSQWGAFEMANRGTPAADIVRYYFNNIRIEKLWD</sequence>
<reference evidence="2 3" key="2">
    <citation type="journal article" date="2008" name="Science">
        <title>Environmental genomics reveals a single-species ecosystem deep within Earth.</title>
        <authorList>
            <person name="Chivian D."/>
            <person name="Brodie E.L."/>
            <person name="Alm E.J."/>
            <person name="Culley D.E."/>
            <person name="Dehal P.S."/>
            <person name="Desantis T.Z."/>
            <person name="Gihring T.M."/>
            <person name="Lapidus A."/>
            <person name="Lin L.H."/>
            <person name="Lowry S.R."/>
            <person name="Moser D.P."/>
            <person name="Richardson P.M."/>
            <person name="Southam G."/>
            <person name="Wanger G."/>
            <person name="Pratt L.M."/>
            <person name="Andersen G.L."/>
            <person name="Hazen T.C."/>
            <person name="Brockman F.J."/>
            <person name="Arkin A.P."/>
            <person name="Onstott T.C."/>
        </authorList>
    </citation>
    <scope>NUCLEOTIDE SEQUENCE [LARGE SCALE GENOMIC DNA]</scope>
    <source>
        <strain evidence="2 3">MP104C</strain>
    </source>
</reference>
<dbReference type="AlphaFoldDB" id="B1I482"/>
<dbReference type="InterPro" id="IPR013693">
    <property type="entry name" value="SpoIID/LytB_N"/>
</dbReference>
<dbReference type="HOGENOM" id="CLU_021203_1_1_9"/>
<proteinExistence type="predicted"/>
<dbReference type="eggNOG" id="COG2385">
    <property type="taxonomic scope" value="Bacteria"/>
</dbReference>
<accession>B1I482</accession>
<gene>
    <name evidence="2" type="ordered locus">Daud_1268</name>
</gene>
<evidence type="ECO:0000313" key="3">
    <source>
        <dbReference type="Proteomes" id="UP000008544"/>
    </source>
</evidence>
<dbReference type="STRING" id="477974.Daud_1268"/>